<feature type="signal peptide" evidence="1">
    <location>
        <begin position="1"/>
        <end position="22"/>
    </location>
</feature>
<accession>A0A1A9I6W0</accession>
<evidence type="ECO:0000313" key="4">
    <source>
        <dbReference type="Proteomes" id="UP000077667"/>
    </source>
</evidence>
<sequence length="239" mass="26606">MQFVYKILLLLLFAGSGMYVGAQSVDTIPAKGAVLPEKKDSVTHKTDSATVKKAAVKPKRKKDVYIDSVARKDPRYRNPGKAAFRSAVLPGWGQVYNKRIWKVPIVYAGLGVTAGIFVDNLIWYKRFRYAVKVAYNIQAGTDSLTGPNFAKVYKDLKDPFFLRNGINLSGLQSNRSQFRQNVDYSAVFFLIAWALNVVDATVDAHLSTFDISPKLALRIEPPPVDVYNKAGFAVVLQLK</sequence>
<name>A0A1A9I6W0_9BACT</name>
<organism evidence="3 4">
    <name type="scientific">Niabella ginsenosidivorans</name>
    <dbReference type="NCBI Taxonomy" id="1176587"/>
    <lineage>
        <taxon>Bacteria</taxon>
        <taxon>Pseudomonadati</taxon>
        <taxon>Bacteroidota</taxon>
        <taxon>Chitinophagia</taxon>
        <taxon>Chitinophagales</taxon>
        <taxon>Chitinophagaceae</taxon>
        <taxon>Niabella</taxon>
    </lineage>
</organism>
<evidence type="ECO:0000313" key="3">
    <source>
        <dbReference type="EMBL" id="ANH82431.1"/>
    </source>
</evidence>
<feature type="domain" description="DUF5683" evidence="2">
    <location>
        <begin position="77"/>
        <end position="229"/>
    </location>
</feature>
<dbReference type="EMBL" id="CP015772">
    <property type="protein sequence ID" value="ANH82431.1"/>
    <property type="molecule type" value="Genomic_DNA"/>
</dbReference>
<dbReference type="Proteomes" id="UP000077667">
    <property type="component" value="Chromosome"/>
</dbReference>
<dbReference type="OrthoDB" id="9813910at2"/>
<protein>
    <recommendedName>
        <fullName evidence="2">DUF5683 domain-containing protein</fullName>
    </recommendedName>
</protein>
<dbReference type="STRING" id="1176587.A8C56_16960"/>
<feature type="chain" id="PRO_5008389955" description="DUF5683 domain-containing protein" evidence="1">
    <location>
        <begin position="23"/>
        <end position="239"/>
    </location>
</feature>
<evidence type="ECO:0000259" key="2">
    <source>
        <dbReference type="Pfam" id="PF18935"/>
    </source>
</evidence>
<evidence type="ECO:0000256" key="1">
    <source>
        <dbReference type="SAM" id="SignalP"/>
    </source>
</evidence>
<keyword evidence="4" id="KW-1185">Reference proteome</keyword>
<reference evidence="3 4" key="1">
    <citation type="submission" date="2016-05" db="EMBL/GenBank/DDBJ databases">
        <title>Niabella ginsenosidivorans BS26 whole genome sequencing.</title>
        <authorList>
            <person name="Im W.T."/>
            <person name="Siddiqi M.Z."/>
        </authorList>
    </citation>
    <scope>NUCLEOTIDE SEQUENCE [LARGE SCALE GENOMIC DNA]</scope>
    <source>
        <strain evidence="3 4">BS26</strain>
    </source>
</reference>
<dbReference type="KEGG" id="nia:A8C56_16960"/>
<proteinExistence type="predicted"/>
<dbReference type="InterPro" id="IPR043738">
    <property type="entry name" value="DUF5683"/>
</dbReference>
<dbReference type="AlphaFoldDB" id="A0A1A9I6W0"/>
<dbReference type="RefSeq" id="WP_067758632.1">
    <property type="nucleotide sequence ID" value="NZ_CP015772.1"/>
</dbReference>
<dbReference type="Pfam" id="PF18935">
    <property type="entry name" value="DUF5683"/>
    <property type="match status" value="1"/>
</dbReference>
<gene>
    <name evidence="3" type="ORF">A8C56_16960</name>
</gene>
<keyword evidence="1" id="KW-0732">Signal</keyword>